<keyword evidence="4" id="KW-1185">Reference proteome</keyword>
<protein>
    <recommendedName>
        <fullName evidence="5">Antirepressor</fullName>
    </recommendedName>
</protein>
<proteinExistence type="predicted"/>
<gene>
    <name evidence="3" type="ORF">C5L30_000364</name>
</gene>
<evidence type="ECO:0000259" key="2">
    <source>
        <dbReference type="Pfam" id="PF08346"/>
    </source>
</evidence>
<dbReference type="OrthoDB" id="9812611at2"/>
<feature type="domain" description="Antirepressor protein C-terminal" evidence="1">
    <location>
        <begin position="133"/>
        <end position="232"/>
    </location>
</feature>
<dbReference type="PANTHER" id="PTHR36180:SF1">
    <property type="entry name" value="ANTA_ANTB ANTIREPRESSOR DOMAIN-CONTAINING PROTEIN"/>
    <property type="match status" value="1"/>
</dbReference>
<dbReference type="RefSeq" id="WP_010019119.1">
    <property type="nucleotide sequence ID" value="NZ_PUFN01000004.1"/>
</dbReference>
<reference evidence="3 4" key="1">
    <citation type="journal article" date="2019" name="Appl. Microbiol. Biotechnol.">
        <title>Uncovering carbohydrate metabolism through a genotype-phenotype association study of 56 lactic acid bacteria genomes.</title>
        <authorList>
            <person name="Buron-Moles G."/>
            <person name="Chailyan A."/>
            <person name="Dolejs I."/>
            <person name="Forster J."/>
            <person name="Miks M.H."/>
        </authorList>
    </citation>
    <scope>NUCLEOTIDE SEQUENCE [LARGE SCALE GENOMIC DNA]</scope>
    <source>
        <strain evidence="3 4">ATCC 29644</strain>
    </source>
</reference>
<dbReference type="Pfam" id="PF03374">
    <property type="entry name" value="ANT"/>
    <property type="match status" value="1"/>
</dbReference>
<organism evidence="3 4">
    <name type="scientific">Companilactobacillus farciminis</name>
    <dbReference type="NCBI Taxonomy" id="1612"/>
    <lineage>
        <taxon>Bacteria</taxon>
        <taxon>Bacillati</taxon>
        <taxon>Bacillota</taxon>
        <taxon>Bacilli</taxon>
        <taxon>Lactobacillales</taxon>
        <taxon>Lactobacillaceae</taxon>
        <taxon>Companilactobacillus</taxon>
    </lineage>
</organism>
<dbReference type="PANTHER" id="PTHR36180">
    <property type="entry name" value="DNA-BINDING PROTEIN-RELATED-RELATED"/>
    <property type="match status" value="1"/>
</dbReference>
<comment type="caution">
    <text evidence="3">The sequence shown here is derived from an EMBL/GenBank/DDBJ whole genome shotgun (WGS) entry which is preliminary data.</text>
</comment>
<dbReference type="AlphaFoldDB" id="A0A4V3A3H4"/>
<feature type="domain" description="AntA/AntB antirepressor" evidence="2">
    <location>
        <begin position="18"/>
        <end position="83"/>
    </location>
</feature>
<dbReference type="InterPro" id="IPR013557">
    <property type="entry name" value="AntA/B_antirep"/>
</dbReference>
<dbReference type="InterPro" id="IPR005039">
    <property type="entry name" value="Ant_C"/>
</dbReference>
<evidence type="ECO:0000313" key="4">
    <source>
        <dbReference type="Proteomes" id="UP000295257"/>
    </source>
</evidence>
<evidence type="ECO:0000259" key="1">
    <source>
        <dbReference type="Pfam" id="PF03374"/>
    </source>
</evidence>
<sequence length="253" mass="29168">MMNELIPTEKDKQGNILVSGRDLHKFLEIGKDFSNWFKDMIKYGFEEGKDFTPFLAKSHGGRPRTEYAMTLDMAKEISMIQRNEKGKQARQYFIKIEETYKHEKQLGYSTKNVGGYQVPDDYRGALLLAADLQEQVDTMKPKASYYDQLIANKSLMVTTAIAKDYGMSAKEFNKVLHKLKVQYKLGGQWFLYSKYHNRGWTSSATRIVDGTPRITTKWTQKGRVGLYRLLKKHDIVPMIEKLDITTVTIGGQQ</sequence>
<evidence type="ECO:0008006" key="5">
    <source>
        <dbReference type="Google" id="ProtNLM"/>
    </source>
</evidence>
<evidence type="ECO:0000313" key="3">
    <source>
        <dbReference type="EMBL" id="TDG74648.1"/>
    </source>
</evidence>
<dbReference type="Proteomes" id="UP000295257">
    <property type="component" value="Unassembled WGS sequence"/>
</dbReference>
<name>A0A4V3A3H4_9LACO</name>
<dbReference type="GO" id="GO:0003677">
    <property type="term" value="F:DNA binding"/>
    <property type="evidence" value="ECO:0007669"/>
    <property type="project" value="InterPro"/>
</dbReference>
<accession>A0A4V3A3H4</accession>
<dbReference type="EMBL" id="PUFN01000004">
    <property type="protein sequence ID" value="TDG74648.1"/>
    <property type="molecule type" value="Genomic_DNA"/>
</dbReference>
<dbReference type="Pfam" id="PF08346">
    <property type="entry name" value="AntA"/>
    <property type="match status" value="1"/>
</dbReference>